<feature type="transmembrane region" description="Helical" evidence="10">
    <location>
        <begin position="249"/>
        <end position="265"/>
    </location>
</feature>
<gene>
    <name evidence="13" type="ORF">QEZ52_17850</name>
</gene>
<dbReference type="Pfam" id="PF01578">
    <property type="entry name" value="Cytochrom_C_asm"/>
    <property type="match status" value="1"/>
</dbReference>
<reference evidence="13 14" key="1">
    <citation type="submission" date="2023-04" db="EMBL/GenBank/DDBJ databases">
        <title>Complete genome sequence of Alisedimentitalea scapharcae.</title>
        <authorList>
            <person name="Rong J.-C."/>
            <person name="Yi M.-L."/>
            <person name="Zhao Q."/>
        </authorList>
    </citation>
    <scope>NUCLEOTIDE SEQUENCE [LARGE SCALE GENOMIC DNA]</scope>
    <source>
        <strain evidence="13 14">KCTC 42119</strain>
    </source>
</reference>
<feature type="transmembrane region" description="Helical" evidence="10">
    <location>
        <begin position="177"/>
        <end position="197"/>
    </location>
</feature>
<sequence length="663" mass="71460">MIVEFGHFALCVALIAAIVQSVIPLWGAQRGNTAAMRVADTAAQIQFLGVAIAFGVLTHAFVTSDFSVLTTALNSHSGKPMLYKITGVWANHEGSMLLWVLMLALFGVLISVFGRIIPVAMRATVLAVQAMIGVGFYAFILLTSNPFERLPMPPMDGQGMNPLLQDPGVAFHPPLLYLGYVGFSTAFSFAVAALITGRVDPAWARWMRPWVLLAWSGLTAGIALGSWWAYYELGWGGFWFWDPVENASFMPWLIGTALLHSAIVVEKRNALLKWTILLAILTFSLSLIGTFLVRSGILTSVHAFATDPERGVFILLLLAIAIGGALSLFAWRAPAMEDGGVFAIWSRETGLLVNNLLLSAGCGIVFVGTMYPLVLEVVTGDKISVGAPYFNQAFLPVFGAVMLGAGIGPFLSWKRARKHDVFRRVAMTTVLSAALTGLLAVVLRLLDPAGLFGAFVALWLAIATCQDLLHRSGFPGVPLGILLRRMVGLPRSAWGMYLGHLGLAIAAAGVVAVSVWKVEVIQSVEPGVPMPVGAYEFTLQGVSETLGPNYEALTATIIVTQDGAPVTTLHPERRWYPIEQKPSTEAGIVTLWHGDLYGVLGDPDGQGGWVTRYYYNPGVPWMWLGALLITFAALVSLTDRRLRIGAPSGKRNRPAPPAVQPAE</sequence>
<evidence type="ECO:0000313" key="14">
    <source>
        <dbReference type="Proteomes" id="UP001623232"/>
    </source>
</evidence>
<dbReference type="Pfam" id="PF16327">
    <property type="entry name" value="CcmF_C"/>
    <property type="match status" value="1"/>
</dbReference>
<feature type="transmembrane region" description="Helical" evidence="10">
    <location>
        <begin position="621"/>
        <end position="638"/>
    </location>
</feature>
<name>A0ABZ2XQR4_9RHOB</name>
<organism evidence="13 14">
    <name type="scientific">Aliisedimentitalea scapharcae</name>
    <dbReference type="NCBI Taxonomy" id="1524259"/>
    <lineage>
        <taxon>Bacteria</taxon>
        <taxon>Pseudomonadati</taxon>
        <taxon>Pseudomonadota</taxon>
        <taxon>Alphaproteobacteria</taxon>
        <taxon>Rhodobacterales</taxon>
        <taxon>Roseobacteraceae</taxon>
        <taxon>Aliisedimentitalea</taxon>
    </lineage>
</organism>
<dbReference type="PANTHER" id="PTHR43653">
    <property type="entry name" value="CYTOCHROME C ASSEMBLY PROTEIN-RELATED"/>
    <property type="match status" value="1"/>
</dbReference>
<evidence type="ECO:0000256" key="3">
    <source>
        <dbReference type="ARBA" id="ARBA00022475"/>
    </source>
</evidence>
<protein>
    <submittedName>
        <fullName evidence="13">Heme lyase CcmF/NrfE family subunit</fullName>
    </submittedName>
</protein>
<feature type="transmembrane region" description="Helical" evidence="10">
    <location>
        <begin position="123"/>
        <end position="142"/>
    </location>
</feature>
<proteinExistence type="inferred from homology"/>
<evidence type="ECO:0000259" key="11">
    <source>
        <dbReference type="Pfam" id="PF01578"/>
    </source>
</evidence>
<keyword evidence="14" id="KW-1185">Reference proteome</keyword>
<feature type="transmembrane region" description="Helical" evidence="10">
    <location>
        <begin position="393"/>
        <end position="413"/>
    </location>
</feature>
<feature type="transmembrane region" description="Helical" evidence="10">
    <location>
        <begin position="352"/>
        <end position="373"/>
    </location>
</feature>
<dbReference type="Proteomes" id="UP001623232">
    <property type="component" value="Chromosome"/>
</dbReference>
<dbReference type="InterPro" id="IPR002541">
    <property type="entry name" value="Cyt_c_assembly"/>
</dbReference>
<dbReference type="InterPro" id="IPR003568">
    <property type="entry name" value="Cyt_c_biogenesis_CcmF"/>
</dbReference>
<dbReference type="NCBIfam" id="TIGR00353">
    <property type="entry name" value="nrfE"/>
    <property type="match status" value="1"/>
</dbReference>
<feature type="transmembrane region" description="Helical" evidence="10">
    <location>
        <begin position="209"/>
        <end position="229"/>
    </location>
</feature>
<feature type="transmembrane region" description="Helical" evidence="10">
    <location>
        <begin position="47"/>
        <end position="73"/>
    </location>
</feature>
<dbReference type="PRINTS" id="PR01410">
    <property type="entry name" value="CCBIOGENESIS"/>
</dbReference>
<feature type="transmembrane region" description="Helical" evidence="10">
    <location>
        <begin position="272"/>
        <end position="292"/>
    </location>
</feature>
<dbReference type="EMBL" id="CP123584">
    <property type="protein sequence ID" value="WZK88445.1"/>
    <property type="molecule type" value="Genomic_DNA"/>
</dbReference>
<evidence type="ECO:0000256" key="10">
    <source>
        <dbReference type="SAM" id="Phobius"/>
    </source>
</evidence>
<evidence type="ECO:0000256" key="6">
    <source>
        <dbReference type="ARBA" id="ARBA00022748"/>
    </source>
</evidence>
<feature type="transmembrane region" description="Helical" evidence="10">
    <location>
        <begin position="96"/>
        <end position="116"/>
    </location>
</feature>
<dbReference type="NCBIfam" id="NF007691">
    <property type="entry name" value="PRK10369.1"/>
    <property type="match status" value="1"/>
</dbReference>
<feature type="transmembrane region" description="Helical" evidence="10">
    <location>
        <begin position="425"/>
        <end position="443"/>
    </location>
</feature>
<comment type="similarity">
    <text evidence="2">Belongs to the CcmF/CycK/Ccl1/NrfE/CcsA family.</text>
</comment>
<evidence type="ECO:0000256" key="1">
    <source>
        <dbReference type="ARBA" id="ARBA00004429"/>
    </source>
</evidence>
<keyword evidence="7 10" id="KW-1133">Transmembrane helix</keyword>
<evidence type="ECO:0000259" key="12">
    <source>
        <dbReference type="Pfam" id="PF16327"/>
    </source>
</evidence>
<keyword evidence="4" id="KW-0997">Cell inner membrane</keyword>
<dbReference type="GO" id="GO:0016829">
    <property type="term" value="F:lyase activity"/>
    <property type="evidence" value="ECO:0007669"/>
    <property type="project" value="UniProtKB-KW"/>
</dbReference>
<keyword evidence="8 10" id="KW-0472">Membrane</keyword>
<dbReference type="InterPro" id="IPR032523">
    <property type="entry name" value="CcmF_C"/>
</dbReference>
<keyword evidence="13" id="KW-0456">Lyase</keyword>
<evidence type="ECO:0000256" key="8">
    <source>
        <dbReference type="ARBA" id="ARBA00023136"/>
    </source>
</evidence>
<feature type="transmembrane region" description="Helical" evidence="10">
    <location>
        <begin position="449"/>
        <end position="469"/>
    </location>
</feature>
<keyword evidence="3" id="KW-1003">Cell membrane</keyword>
<dbReference type="InterPro" id="IPR003567">
    <property type="entry name" value="Cyt_c_biogenesis"/>
</dbReference>
<evidence type="ECO:0000256" key="9">
    <source>
        <dbReference type="ARBA" id="ARBA00037230"/>
    </source>
</evidence>
<feature type="transmembrane region" description="Helical" evidence="10">
    <location>
        <begin position="494"/>
        <end position="516"/>
    </location>
</feature>
<dbReference type="RefSeq" id="WP_406645831.1">
    <property type="nucleotide sequence ID" value="NZ_CP123584.1"/>
</dbReference>
<evidence type="ECO:0000256" key="4">
    <source>
        <dbReference type="ARBA" id="ARBA00022519"/>
    </source>
</evidence>
<evidence type="ECO:0000313" key="13">
    <source>
        <dbReference type="EMBL" id="WZK88445.1"/>
    </source>
</evidence>
<feature type="domain" description="Cytochrome c assembly protein" evidence="11">
    <location>
        <begin position="89"/>
        <end position="295"/>
    </location>
</feature>
<keyword evidence="6" id="KW-0201">Cytochrome c-type biogenesis</keyword>
<comment type="subcellular location">
    <subcellularLocation>
        <location evidence="1">Cell inner membrane</location>
        <topology evidence="1">Multi-pass membrane protein</topology>
    </subcellularLocation>
</comment>
<dbReference type="PANTHER" id="PTHR43653:SF1">
    <property type="entry name" value="CYTOCHROME C-TYPE BIOGENESIS PROTEIN CCMF"/>
    <property type="match status" value="1"/>
</dbReference>
<feature type="domain" description="Cytochrome c-type biogenesis protein CcmF C-terminal" evidence="12">
    <location>
        <begin position="315"/>
        <end position="640"/>
    </location>
</feature>
<evidence type="ECO:0000256" key="5">
    <source>
        <dbReference type="ARBA" id="ARBA00022692"/>
    </source>
</evidence>
<dbReference type="PRINTS" id="PR01411">
    <property type="entry name" value="CCMFBIOGNSIS"/>
</dbReference>
<feature type="transmembrane region" description="Helical" evidence="10">
    <location>
        <begin position="312"/>
        <end position="331"/>
    </location>
</feature>
<comment type="function">
    <text evidence="9">Required for the biogenesis of c-type cytochromes. Possible subunit of a heme lyase.</text>
</comment>
<accession>A0ABZ2XQR4</accession>
<keyword evidence="5 10" id="KW-0812">Transmembrane</keyword>
<evidence type="ECO:0000256" key="2">
    <source>
        <dbReference type="ARBA" id="ARBA00009186"/>
    </source>
</evidence>
<feature type="transmembrane region" description="Helical" evidence="10">
    <location>
        <begin position="6"/>
        <end position="26"/>
    </location>
</feature>
<evidence type="ECO:0000256" key="7">
    <source>
        <dbReference type="ARBA" id="ARBA00022989"/>
    </source>
</evidence>